<dbReference type="PROSITE" id="PS51257">
    <property type="entry name" value="PROKAR_LIPOPROTEIN"/>
    <property type="match status" value="1"/>
</dbReference>
<dbReference type="KEGG" id="ssin:G7078_09510"/>
<dbReference type="Proteomes" id="UP000502502">
    <property type="component" value="Chromosome"/>
</dbReference>
<feature type="chain" id="PRO_5026259678" evidence="1">
    <location>
        <begin position="19"/>
        <end position="47"/>
    </location>
</feature>
<proteinExistence type="predicted"/>
<gene>
    <name evidence="2" type="ORF">G7078_09510</name>
</gene>
<name>A0A6G7ZPY0_9SPHN</name>
<dbReference type="RefSeq" id="WP_166095424.1">
    <property type="nucleotide sequence ID" value="NZ_CP049871.1"/>
</dbReference>
<evidence type="ECO:0000256" key="1">
    <source>
        <dbReference type="SAM" id="SignalP"/>
    </source>
</evidence>
<protein>
    <submittedName>
        <fullName evidence="2">Entericidin EcnA/B family protein</fullName>
    </submittedName>
</protein>
<accession>A0A6G7ZPY0</accession>
<keyword evidence="3" id="KW-1185">Reference proteome</keyword>
<sequence>MVRNVLTVALVGAALALAACNTVRGAAADINSAANCTENAINGGYCK</sequence>
<organism evidence="2 3">
    <name type="scientific">Sphingomonas sinipercae</name>
    <dbReference type="NCBI Taxonomy" id="2714944"/>
    <lineage>
        <taxon>Bacteria</taxon>
        <taxon>Pseudomonadati</taxon>
        <taxon>Pseudomonadota</taxon>
        <taxon>Alphaproteobacteria</taxon>
        <taxon>Sphingomonadales</taxon>
        <taxon>Sphingomonadaceae</taxon>
        <taxon>Sphingomonas</taxon>
    </lineage>
</organism>
<evidence type="ECO:0000313" key="3">
    <source>
        <dbReference type="Proteomes" id="UP000502502"/>
    </source>
</evidence>
<reference evidence="2 3" key="1">
    <citation type="submission" date="2020-03" db="EMBL/GenBank/DDBJ databases">
        <title>Sphingomonas sp. nov., isolated from fish.</title>
        <authorList>
            <person name="Hyun D.-W."/>
            <person name="Bae J.-W."/>
        </authorList>
    </citation>
    <scope>NUCLEOTIDE SEQUENCE [LARGE SCALE GENOMIC DNA]</scope>
    <source>
        <strain evidence="2 3">HDW15C</strain>
    </source>
</reference>
<dbReference type="EMBL" id="CP049871">
    <property type="protein sequence ID" value="QIL02988.1"/>
    <property type="molecule type" value="Genomic_DNA"/>
</dbReference>
<dbReference type="AlphaFoldDB" id="A0A6G7ZPY0"/>
<keyword evidence="1" id="KW-0732">Signal</keyword>
<feature type="signal peptide" evidence="1">
    <location>
        <begin position="1"/>
        <end position="18"/>
    </location>
</feature>
<evidence type="ECO:0000313" key="2">
    <source>
        <dbReference type="EMBL" id="QIL02988.1"/>
    </source>
</evidence>